<sequence>MISLNDKPLKQSDSENYVNIKTNRSISNLNNKDFLYAIIDNNFYICGSKEDIEEFIIKNKIKKKNISYLNNTEKIKTENLKRPELKKGEKLDFKELELLEDEPDCTLDSIGTALFVPDSEDVEDIPISIANSMCPFSLSRIRGKAKIISVEDADTVKFLIYIKMSELIKGREVGRARGLGSQKKKDIAYPVITKHQEAGFFSVFTCRINGIDAAEHDTINGMFAKFLLEDYINSLGNIVYVSLDKFDKYGRTLADLYSDKYYLNNISNKLLGIKINEIPKIVKQLDLKYDKAKVSDEQLKVIVLPYGGGTKDESFKNLPQVSKGLIKKEDYKVILEKYKLK</sequence>
<accession>A0A6C0AGK9</accession>
<organism evidence="1">
    <name type="scientific">viral metagenome</name>
    <dbReference type="NCBI Taxonomy" id="1070528"/>
    <lineage>
        <taxon>unclassified sequences</taxon>
        <taxon>metagenomes</taxon>
        <taxon>organismal metagenomes</taxon>
    </lineage>
</organism>
<dbReference type="Gene3D" id="2.40.50.90">
    <property type="match status" value="1"/>
</dbReference>
<dbReference type="InterPro" id="IPR035437">
    <property type="entry name" value="SNase_OB-fold_sf"/>
</dbReference>
<name>A0A6C0AGK9_9ZZZZ</name>
<proteinExistence type="predicted"/>
<protein>
    <submittedName>
        <fullName evidence="1">Uncharacterized protein</fullName>
    </submittedName>
</protein>
<dbReference type="SUPFAM" id="SSF50199">
    <property type="entry name" value="Staphylococcal nuclease"/>
    <property type="match status" value="1"/>
</dbReference>
<dbReference type="EMBL" id="MN740597">
    <property type="protein sequence ID" value="QHS78471.1"/>
    <property type="molecule type" value="Genomic_DNA"/>
</dbReference>
<dbReference type="AlphaFoldDB" id="A0A6C0AGK9"/>
<evidence type="ECO:0000313" key="1">
    <source>
        <dbReference type="EMBL" id="QHS78471.1"/>
    </source>
</evidence>
<reference evidence="1" key="1">
    <citation type="journal article" date="2020" name="Nature">
        <title>Giant virus diversity and host interactions through global metagenomics.</title>
        <authorList>
            <person name="Schulz F."/>
            <person name="Roux S."/>
            <person name="Paez-Espino D."/>
            <person name="Jungbluth S."/>
            <person name="Walsh D.A."/>
            <person name="Denef V.J."/>
            <person name="McMahon K.D."/>
            <person name="Konstantinidis K.T."/>
            <person name="Eloe-Fadrosh E.A."/>
            <person name="Kyrpides N.C."/>
            <person name="Woyke T."/>
        </authorList>
    </citation>
    <scope>NUCLEOTIDE SEQUENCE</scope>
    <source>
        <strain evidence="1">GVMAG-S-1021933-23</strain>
    </source>
</reference>